<dbReference type="OrthoDB" id="9787483at2"/>
<dbReference type="RefSeq" id="WP_119632512.1">
    <property type="nucleotide sequence ID" value="NZ_AP017928.1"/>
</dbReference>
<proteinExistence type="inferred from homology"/>
<evidence type="ECO:0000256" key="2">
    <source>
        <dbReference type="ARBA" id="ARBA00007067"/>
    </source>
</evidence>
<dbReference type="InterPro" id="IPR017463">
    <property type="entry name" value="Sulphur_relay_TusD/DsrE"/>
</dbReference>
<comment type="similarity">
    <text evidence="2">Belongs to the DsrE/TusD family.</text>
</comment>
<evidence type="ECO:0000313" key="5">
    <source>
        <dbReference type="EMBL" id="BBA37542.1"/>
    </source>
</evidence>
<dbReference type="AlphaFoldDB" id="A0A286P4G2"/>
<dbReference type="KEGG" id="mmai:sS8_5625"/>
<dbReference type="GO" id="GO:0097163">
    <property type="term" value="F:sulfur carrier activity"/>
    <property type="evidence" value="ECO:0007669"/>
    <property type="project" value="TreeGrafter"/>
</dbReference>
<gene>
    <name evidence="5" type="ORF">sS8_5625</name>
</gene>
<name>A0A286P4G2_9GAMM</name>
<dbReference type="GO" id="GO:0002143">
    <property type="term" value="P:tRNA wobble position uridine thiolation"/>
    <property type="evidence" value="ECO:0007669"/>
    <property type="project" value="TreeGrafter"/>
</dbReference>
<organism evidence="5 6">
    <name type="scientific">Methylocaldum marinum</name>
    <dbReference type="NCBI Taxonomy" id="1432792"/>
    <lineage>
        <taxon>Bacteria</taxon>
        <taxon>Pseudomonadati</taxon>
        <taxon>Pseudomonadota</taxon>
        <taxon>Gammaproteobacteria</taxon>
        <taxon>Methylococcales</taxon>
        <taxon>Methylococcaceae</taxon>
        <taxon>Methylocaldum</taxon>
    </lineage>
</organism>
<comment type="subcellular location">
    <subcellularLocation>
        <location evidence="1">Cytoplasm</location>
    </subcellularLocation>
</comment>
<protein>
    <submittedName>
        <fullName evidence="5">Intracellular sulfur oxidation protein DsrE</fullName>
    </submittedName>
</protein>
<keyword evidence="3" id="KW-0963">Cytoplasm</keyword>
<dbReference type="GO" id="GO:0016783">
    <property type="term" value="F:sulfurtransferase activity"/>
    <property type="evidence" value="ECO:0007669"/>
    <property type="project" value="InterPro"/>
</dbReference>
<evidence type="ECO:0000256" key="3">
    <source>
        <dbReference type="ARBA" id="ARBA00022490"/>
    </source>
</evidence>
<reference evidence="5 6" key="1">
    <citation type="submission" date="2016-12" db="EMBL/GenBank/DDBJ databases">
        <title>Genome sequencing of Methylocaldum marinum.</title>
        <authorList>
            <person name="Takeuchi M."/>
            <person name="Kamagata Y."/>
            <person name="Hiraoka S."/>
            <person name="Oshima K."/>
            <person name="Hattori M."/>
            <person name="Iwasaki W."/>
        </authorList>
    </citation>
    <scope>NUCLEOTIDE SEQUENCE [LARGE SCALE GENOMIC DNA]</scope>
    <source>
        <strain evidence="5 6">S8</strain>
    </source>
</reference>
<evidence type="ECO:0000313" key="6">
    <source>
        <dbReference type="Proteomes" id="UP000266313"/>
    </source>
</evidence>
<sequence>MKYAIQVNAGPCSAQAARTAYQFIKAALDKDHEIVCVFFYHDGVYNALRSGLSAENKDSVPPWPDLADKHGIDLVLCVSAAERRGMPATVADGFRIGGLGQWMDACLKADRVVVFGG</sequence>
<dbReference type="NCBIfam" id="NF001237">
    <property type="entry name" value="PRK00207.1"/>
    <property type="match status" value="1"/>
</dbReference>
<dbReference type="InterPro" id="IPR027396">
    <property type="entry name" value="DsrEFH-like"/>
</dbReference>
<dbReference type="PANTHER" id="PTHR34874">
    <property type="entry name" value="PROTEIN YCHN"/>
    <property type="match status" value="1"/>
</dbReference>
<keyword evidence="6" id="KW-1185">Reference proteome</keyword>
<dbReference type="GO" id="GO:1990228">
    <property type="term" value="C:sulfurtransferase complex"/>
    <property type="evidence" value="ECO:0007669"/>
    <property type="project" value="TreeGrafter"/>
</dbReference>
<evidence type="ECO:0000256" key="4">
    <source>
        <dbReference type="ARBA" id="ARBA00022679"/>
    </source>
</evidence>
<dbReference type="PANTHER" id="PTHR34874:SF3">
    <property type="entry name" value="SULFURTRANSFERASE TUSD"/>
    <property type="match status" value="1"/>
</dbReference>
<dbReference type="Proteomes" id="UP000266313">
    <property type="component" value="Chromosome"/>
</dbReference>
<dbReference type="SUPFAM" id="SSF75169">
    <property type="entry name" value="DsrEFH-like"/>
    <property type="match status" value="1"/>
</dbReference>
<dbReference type="InterPro" id="IPR003787">
    <property type="entry name" value="Sulphur_relay_DsrE/F-like"/>
</dbReference>
<dbReference type="NCBIfam" id="TIGR03012">
    <property type="entry name" value="sulf_tusD_dsrE"/>
    <property type="match status" value="1"/>
</dbReference>
<dbReference type="EMBL" id="AP017928">
    <property type="protein sequence ID" value="BBA37542.1"/>
    <property type="molecule type" value="Genomic_DNA"/>
</dbReference>
<evidence type="ECO:0000256" key="1">
    <source>
        <dbReference type="ARBA" id="ARBA00004496"/>
    </source>
</evidence>
<dbReference type="Gene3D" id="3.40.1260.10">
    <property type="entry name" value="DsrEFH-like"/>
    <property type="match status" value="1"/>
</dbReference>
<accession>A0A286P4G2</accession>
<dbReference type="Pfam" id="PF02635">
    <property type="entry name" value="DsrE"/>
    <property type="match status" value="1"/>
</dbReference>
<keyword evidence="4" id="KW-0808">Transferase</keyword>